<gene>
    <name evidence="6" type="ORF">ACFYKX_14455</name>
</gene>
<dbReference type="PANTHER" id="PTHR32071">
    <property type="entry name" value="TRANSCRIPTIONAL REGULATORY PROTEIN"/>
    <property type="match status" value="1"/>
</dbReference>
<dbReference type="Proteomes" id="UP001601059">
    <property type="component" value="Unassembled WGS sequence"/>
</dbReference>
<evidence type="ECO:0000313" key="7">
    <source>
        <dbReference type="Proteomes" id="UP001601059"/>
    </source>
</evidence>
<dbReference type="Pfam" id="PF25601">
    <property type="entry name" value="AAA_lid_14"/>
    <property type="match status" value="1"/>
</dbReference>
<keyword evidence="7" id="KW-1185">Reference proteome</keyword>
<sequence length="692" mass="79776">MSSLNSILIVSYTRNTLTMLIEQLNEIGLPEFFEIDGRTVDDLDRLSMKDYSLVLVSSEIVYSMVKPYLPAKTPYLICKRTVNYANIRELLDVPKGTKVYLVSDLKQSTEESIRILKDAGIDLDFYPYYTQETPREDITIAITPGEPQLVPKHIKRVINIGSRLIDISTLVEIFNHFGISPFSPTTHLSARFMQSLVDITQELSDEIFRSRLLQKSLDSIVQNMDEAVLVYNNQDEIQVCNKNAADILNLPTQFEKESIHLIQESFLTAMRNLQVGQENFVEIDGTTFYMRKKRITIGEQVHSTLIVFRKAEDYRKIEHDYRSKAKQRNLYARYRFDDIRTVSLPVIEMIKIAGRLAKSNSTILILGETGTGKEVLAQAIHHASPRNHNPFIGVNFAAISESLMESELFGYEPGAFTGARKNGHIGMFEQAHMGSIFLDEIGDASPVIQNRLLRVLQERQIMRVGGDKLIPLDVRVIAATNKDLKKLIEEGTFREDLYYRLNVLPLKMLPLRERKQDISLLINIFSKEFEEKLGREPLVFSKEALKLCESYHWPGNVRELRNIVEYVAHICNETVYKEDLPILDNELSYFSHEPENDHLYEIEEEFREKGFFEEALLILEYLNSEEIESAGRSAMINHLLQKGYFLSDQQLRYRQKLLSNHDLITIEKGRKGSQITDKGKKFIYLYEKSMGL</sequence>
<dbReference type="Gene3D" id="3.30.450.20">
    <property type="entry name" value="PAS domain"/>
    <property type="match status" value="1"/>
</dbReference>
<dbReference type="InterPro" id="IPR002078">
    <property type="entry name" value="Sigma_54_int"/>
</dbReference>
<evidence type="ECO:0000256" key="3">
    <source>
        <dbReference type="ARBA" id="ARBA00023015"/>
    </source>
</evidence>
<keyword evidence="1" id="KW-0547">Nucleotide-binding</keyword>
<dbReference type="SMART" id="SM00382">
    <property type="entry name" value="AAA"/>
    <property type="match status" value="1"/>
</dbReference>
<name>A0ABW6KG33_9BACI</name>
<comment type="caution">
    <text evidence="6">The sequence shown here is derived from an EMBL/GenBank/DDBJ whole genome shotgun (WGS) entry which is preliminary data.</text>
</comment>
<keyword evidence="4" id="KW-0804">Transcription</keyword>
<proteinExistence type="predicted"/>
<dbReference type="InterPro" id="IPR025944">
    <property type="entry name" value="Sigma_54_int_dom_CS"/>
</dbReference>
<accession>A0ABW6KG33</accession>
<dbReference type="PROSITE" id="PS00688">
    <property type="entry name" value="SIGMA54_INTERACT_3"/>
    <property type="match status" value="1"/>
</dbReference>
<dbReference type="Gene3D" id="1.10.8.60">
    <property type="match status" value="1"/>
</dbReference>
<evidence type="ECO:0000259" key="5">
    <source>
        <dbReference type="PROSITE" id="PS50045"/>
    </source>
</evidence>
<evidence type="ECO:0000256" key="1">
    <source>
        <dbReference type="ARBA" id="ARBA00022741"/>
    </source>
</evidence>
<keyword evidence="2" id="KW-0067">ATP-binding</keyword>
<evidence type="ECO:0000313" key="6">
    <source>
        <dbReference type="EMBL" id="MFE8701798.1"/>
    </source>
</evidence>
<reference evidence="6 7" key="1">
    <citation type="submission" date="2024-08" db="EMBL/GenBank/DDBJ databases">
        <title>Two novel Cytobacillus novel species.</title>
        <authorList>
            <person name="Liu G."/>
        </authorList>
    </citation>
    <scope>NUCLEOTIDE SEQUENCE [LARGE SCALE GENOMIC DNA]</scope>
    <source>
        <strain evidence="6 7">FJAT-54145</strain>
    </source>
</reference>
<dbReference type="EMBL" id="JBIACK010000007">
    <property type="protein sequence ID" value="MFE8701798.1"/>
    <property type="molecule type" value="Genomic_DNA"/>
</dbReference>
<evidence type="ECO:0000256" key="4">
    <source>
        <dbReference type="ARBA" id="ARBA00023163"/>
    </source>
</evidence>
<dbReference type="InterPro" id="IPR027417">
    <property type="entry name" value="P-loop_NTPase"/>
</dbReference>
<feature type="domain" description="Sigma-54 factor interaction" evidence="5">
    <location>
        <begin position="339"/>
        <end position="569"/>
    </location>
</feature>
<keyword evidence="3" id="KW-0805">Transcription regulation</keyword>
<evidence type="ECO:0000256" key="2">
    <source>
        <dbReference type="ARBA" id="ARBA00022840"/>
    </source>
</evidence>
<dbReference type="Pfam" id="PF00158">
    <property type="entry name" value="Sigma54_activat"/>
    <property type="match status" value="1"/>
</dbReference>
<dbReference type="SUPFAM" id="SSF52540">
    <property type="entry name" value="P-loop containing nucleoside triphosphate hydrolases"/>
    <property type="match status" value="1"/>
</dbReference>
<dbReference type="InterPro" id="IPR058031">
    <property type="entry name" value="AAA_lid_NorR"/>
</dbReference>
<dbReference type="InterPro" id="IPR025662">
    <property type="entry name" value="Sigma_54_int_dom_ATP-bd_1"/>
</dbReference>
<dbReference type="InterPro" id="IPR003593">
    <property type="entry name" value="AAA+_ATPase"/>
</dbReference>
<protein>
    <submittedName>
        <fullName evidence="6">Sigma-54 interaction domain-containing protein</fullName>
    </submittedName>
</protein>
<dbReference type="PROSITE" id="PS00675">
    <property type="entry name" value="SIGMA54_INTERACT_1"/>
    <property type="match status" value="1"/>
</dbReference>
<dbReference type="PROSITE" id="PS50045">
    <property type="entry name" value="SIGMA54_INTERACT_4"/>
    <property type="match status" value="1"/>
</dbReference>
<dbReference type="CDD" id="cd00009">
    <property type="entry name" value="AAA"/>
    <property type="match status" value="1"/>
</dbReference>
<organism evidence="6 7">
    <name type="scientific">Cytobacillus spartinae</name>
    <dbReference type="NCBI Taxonomy" id="3299023"/>
    <lineage>
        <taxon>Bacteria</taxon>
        <taxon>Bacillati</taxon>
        <taxon>Bacillota</taxon>
        <taxon>Bacilli</taxon>
        <taxon>Bacillales</taxon>
        <taxon>Bacillaceae</taxon>
        <taxon>Cytobacillus</taxon>
    </lineage>
</organism>
<dbReference type="RefSeq" id="WP_389361767.1">
    <property type="nucleotide sequence ID" value="NZ_JBIACK010000007.1"/>
</dbReference>
<dbReference type="Gene3D" id="3.40.50.300">
    <property type="entry name" value="P-loop containing nucleotide triphosphate hydrolases"/>
    <property type="match status" value="1"/>
</dbReference>